<dbReference type="InterPro" id="IPR037165">
    <property type="entry name" value="AldOxase/xan_DH_Mopterin-bd_sf"/>
</dbReference>
<dbReference type="InterPro" id="IPR016208">
    <property type="entry name" value="Ald_Oxase/xanthine_DH-like"/>
</dbReference>
<evidence type="ECO:0000313" key="3">
    <source>
        <dbReference type="Proteomes" id="UP000178526"/>
    </source>
</evidence>
<gene>
    <name evidence="2" type="ORF">A2042_02005</name>
</gene>
<proteinExistence type="predicted"/>
<feature type="domain" description="Aldehyde oxidase/xanthine dehydrogenase a/b hammerhead" evidence="1">
    <location>
        <begin position="25"/>
        <end position="127"/>
    </location>
</feature>
<dbReference type="InterPro" id="IPR036856">
    <property type="entry name" value="Ald_Oxase/Xan_DH_a/b_sf"/>
</dbReference>
<evidence type="ECO:0000259" key="1">
    <source>
        <dbReference type="SMART" id="SM01008"/>
    </source>
</evidence>
<name>A0A1F7RMU6_9BACT</name>
<dbReference type="Gene3D" id="3.30.365.10">
    <property type="entry name" value="Aldehyde oxidase/xanthine dehydrogenase, molybdopterin binding domain"/>
    <property type="match status" value="4"/>
</dbReference>
<dbReference type="Pfam" id="PF20256">
    <property type="entry name" value="MoCoBD_2"/>
    <property type="match status" value="1"/>
</dbReference>
<dbReference type="SMART" id="SM01008">
    <property type="entry name" value="Ald_Xan_dh_C"/>
    <property type="match status" value="1"/>
</dbReference>
<dbReference type="EMBL" id="MGDB01000021">
    <property type="protein sequence ID" value="OGL42896.1"/>
    <property type="molecule type" value="Genomic_DNA"/>
</dbReference>
<protein>
    <recommendedName>
        <fullName evidence="1">Aldehyde oxidase/xanthine dehydrogenase a/b hammerhead domain-containing protein</fullName>
    </recommendedName>
</protein>
<accession>A0A1F7RMU6</accession>
<dbReference type="GO" id="GO:0016491">
    <property type="term" value="F:oxidoreductase activity"/>
    <property type="evidence" value="ECO:0007669"/>
    <property type="project" value="InterPro"/>
</dbReference>
<dbReference type="GO" id="GO:0005506">
    <property type="term" value="F:iron ion binding"/>
    <property type="evidence" value="ECO:0007669"/>
    <property type="project" value="InterPro"/>
</dbReference>
<dbReference type="InterPro" id="IPR046867">
    <property type="entry name" value="AldOxase/xan_DH_MoCoBD2"/>
</dbReference>
<dbReference type="PANTHER" id="PTHR11908">
    <property type="entry name" value="XANTHINE DEHYDROGENASE"/>
    <property type="match status" value="1"/>
</dbReference>
<organism evidence="2 3">
    <name type="scientific">Candidatus Schekmanbacteria bacterium GWA2_38_11</name>
    <dbReference type="NCBI Taxonomy" id="1817876"/>
    <lineage>
        <taxon>Bacteria</taxon>
        <taxon>Candidatus Schekmaniibacteriota</taxon>
    </lineage>
</organism>
<dbReference type="SUPFAM" id="SSF54665">
    <property type="entry name" value="CO dehydrogenase molybdoprotein N-domain-like"/>
    <property type="match status" value="1"/>
</dbReference>
<dbReference type="Proteomes" id="UP000178526">
    <property type="component" value="Unassembled WGS sequence"/>
</dbReference>
<comment type="caution">
    <text evidence="2">The sequence shown here is derived from an EMBL/GenBank/DDBJ whole genome shotgun (WGS) entry which is preliminary data.</text>
</comment>
<dbReference type="Gene3D" id="3.90.1170.50">
    <property type="entry name" value="Aldehyde oxidase/xanthine dehydrogenase, a/b hammerhead"/>
    <property type="match status" value="1"/>
</dbReference>
<dbReference type="Pfam" id="PF02738">
    <property type="entry name" value="MoCoBD_1"/>
    <property type="match status" value="1"/>
</dbReference>
<sequence>MTIKPDKYSVVGKRLPRVDAAIKSTGEAKFSEDIILPGMLFAKVLRSPHAHAKILNIDTSRAEKLPGVKAILLNKDTEEIYAAPDETVLATDKVRFVGDEVAAVAAVDEDTAIEALGLIKVDYEPLPAVFDMEEALKKESPKVHEFYDDNIPDNINVSFGNVEEGFARSEYIREDRFVINPTHSCFSEHHMCVAYFDSSGKLTVWTPIQSSHFIQKNMAYNFKLPENKVRIKIQNVGGAFCGRGSDRTYHYIAALLSKKTGRPVKLRFTSDEEFLVYRGGGKYIMDFKTGVKKDGSIQAVYGNFTIDSGAYLATQFIVLRFLALNLQMLYKVNNAKCEGKLVYTNNPPYFFHHGAGMVAMRFAFGSQLDQIAQDLGIDPVEMNLKNAVTKGYTTPSKIHYASCGLSDCIKKTAKQSNWKKKYGKLPKLRGIGIGCGMIRSGGKGMFLYDTSAAFLKIQEDGTVHLFTGLPDMGQGSYTAMAQIAAETLGIRLEDIIVIAGDTEVTPLDIGAISQRGTFTTGNAVKAAALDARGQIAKLAAGKLETKPSNLIFRDGKISVKNNPEKAMNFSDAISEALNSTEGRYVMGRGFYNPPITAADPKTLEGNSSLAYSFGAQIAEVEVDPETGFVKLLKMTAAHDVGFAINPMAVEGQMEGQIFSGMGQTLYEECLMENGQVLNPSLLDYRTPRPLEIPEIESIIVESNDPYGPYGAKEVGQGPIQCTSQAIANAVSNAIGVRIKEVPITPERVLAALRSKDRDSCKP</sequence>
<dbReference type="Pfam" id="PF01315">
    <property type="entry name" value="Ald_Xan_dh_C"/>
    <property type="match status" value="1"/>
</dbReference>
<dbReference type="PANTHER" id="PTHR11908:SF157">
    <property type="entry name" value="XANTHINE DEHYDROGENASE SUBUNIT D-RELATED"/>
    <property type="match status" value="1"/>
</dbReference>
<dbReference type="AlphaFoldDB" id="A0A1F7RMU6"/>
<dbReference type="InterPro" id="IPR000674">
    <property type="entry name" value="Ald_Oxase/Xan_DH_a/b"/>
</dbReference>
<dbReference type="InterPro" id="IPR008274">
    <property type="entry name" value="AldOxase/xan_DH_MoCoBD1"/>
</dbReference>
<reference evidence="2 3" key="1">
    <citation type="journal article" date="2016" name="Nat. Commun.">
        <title>Thousands of microbial genomes shed light on interconnected biogeochemical processes in an aquifer system.</title>
        <authorList>
            <person name="Anantharaman K."/>
            <person name="Brown C.T."/>
            <person name="Hug L.A."/>
            <person name="Sharon I."/>
            <person name="Castelle C.J."/>
            <person name="Probst A.J."/>
            <person name="Thomas B.C."/>
            <person name="Singh A."/>
            <person name="Wilkins M.J."/>
            <person name="Karaoz U."/>
            <person name="Brodie E.L."/>
            <person name="Williams K.H."/>
            <person name="Hubbard S.S."/>
            <person name="Banfield J.F."/>
        </authorList>
    </citation>
    <scope>NUCLEOTIDE SEQUENCE [LARGE SCALE GENOMIC DNA]</scope>
</reference>
<evidence type="ECO:0000313" key="2">
    <source>
        <dbReference type="EMBL" id="OGL42896.1"/>
    </source>
</evidence>
<dbReference type="SUPFAM" id="SSF56003">
    <property type="entry name" value="Molybdenum cofactor-binding domain"/>
    <property type="match status" value="1"/>
</dbReference>